<sequence>MVGRKKKVYGPNWQPIEAQSESGARFSLGKIQLFCPVCGSSKVGPYGTHGRENT</sequence>
<protein>
    <submittedName>
        <fullName evidence="1">Uncharacterized protein</fullName>
    </submittedName>
</protein>
<evidence type="ECO:0000313" key="1">
    <source>
        <dbReference type="EMBL" id="GAH37687.1"/>
    </source>
</evidence>
<dbReference type="EMBL" id="BARU01014868">
    <property type="protein sequence ID" value="GAH37687.1"/>
    <property type="molecule type" value="Genomic_DNA"/>
</dbReference>
<dbReference type="AlphaFoldDB" id="X1EYN2"/>
<comment type="caution">
    <text evidence="1">The sequence shown here is derived from an EMBL/GenBank/DDBJ whole genome shotgun (WGS) entry which is preliminary data.</text>
</comment>
<gene>
    <name evidence="1" type="ORF">S03H2_25965</name>
</gene>
<feature type="non-terminal residue" evidence="1">
    <location>
        <position position="54"/>
    </location>
</feature>
<accession>X1EYN2</accession>
<proteinExistence type="predicted"/>
<reference evidence="1" key="1">
    <citation type="journal article" date="2014" name="Front. Microbiol.">
        <title>High frequency of phylogenetically diverse reductive dehalogenase-homologous genes in deep subseafloor sedimentary metagenomes.</title>
        <authorList>
            <person name="Kawai M."/>
            <person name="Futagami T."/>
            <person name="Toyoda A."/>
            <person name="Takaki Y."/>
            <person name="Nishi S."/>
            <person name="Hori S."/>
            <person name="Arai W."/>
            <person name="Tsubouchi T."/>
            <person name="Morono Y."/>
            <person name="Uchiyama I."/>
            <person name="Ito T."/>
            <person name="Fujiyama A."/>
            <person name="Inagaki F."/>
            <person name="Takami H."/>
        </authorList>
    </citation>
    <scope>NUCLEOTIDE SEQUENCE</scope>
    <source>
        <strain evidence="1">Expedition CK06-06</strain>
    </source>
</reference>
<organism evidence="1">
    <name type="scientific">marine sediment metagenome</name>
    <dbReference type="NCBI Taxonomy" id="412755"/>
    <lineage>
        <taxon>unclassified sequences</taxon>
        <taxon>metagenomes</taxon>
        <taxon>ecological metagenomes</taxon>
    </lineage>
</organism>
<name>X1EYN2_9ZZZZ</name>